<protein>
    <submittedName>
        <fullName evidence="1">Cell division protein FtsZ</fullName>
    </submittedName>
</protein>
<gene>
    <name evidence="1" type="ORF">EZS27_033696</name>
</gene>
<sequence length="24" mass="2689">MTDDIIPFHFPMETLKTIKVVGVG</sequence>
<dbReference type="GO" id="GO:0051301">
    <property type="term" value="P:cell division"/>
    <property type="evidence" value="ECO:0007669"/>
    <property type="project" value="UniProtKB-KW"/>
</dbReference>
<dbReference type="AlphaFoldDB" id="A0A5J4Q565"/>
<reference evidence="1" key="1">
    <citation type="submission" date="2019-03" db="EMBL/GenBank/DDBJ databases">
        <title>Single cell metagenomics reveals metabolic interactions within the superorganism composed of flagellate Streblomastix strix and complex community of Bacteroidetes bacteria on its surface.</title>
        <authorList>
            <person name="Treitli S.C."/>
            <person name="Kolisko M."/>
            <person name="Husnik F."/>
            <person name="Keeling P."/>
            <person name="Hampl V."/>
        </authorList>
    </citation>
    <scope>NUCLEOTIDE SEQUENCE</scope>
    <source>
        <strain evidence="1">STM</strain>
    </source>
</reference>
<keyword evidence="1" id="KW-0132">Cell division</keyword>
<comment type="caution">
    <text evidence="1">The sequence shown here is derived from an EMBL/GenBank/DDBJ whole genome shotgun (WGS) entry which is preliminary data.</text>
</comment>
<evidence type="ECO:0000313" key="1">
    <source>
        <dbReference type="EMBL" id="KAA6315921.1"/>
    </source>
</evidence>
<keyword evidence="1" id="KW-0131">Cell cycle</keyword>
<accession>A0A5J4Q565</accession>
<proteinExistence type="predicted"/>
<feature type="non-terminal residue" evidence="1">
    <location>
        <position position="24"/>
    </location>
</feature>
<dbReference type="EMBL" id="SNRY01005072">
    <property type="protein sequence ID" value="KAA6315921.1"/>
    <property type="molecule type" value="Genomic_DNA"/>
</dbReference>
<organism evidence="1">
    <name type="scientific">termite gut metagenome</name>
    <dbReference type="NCBI Taxonomy" id="433724"/>
    <lineage>
        <taxon>unclassified sequences</taxon>
        <taxon>metagenomes</taxon>
        <taxon>organismal metagenomes</taxon>
    </lineage>
</organism>
<name>A0A5J4Q565_9ZZZZ</name>